<protein>
    <submittedName>
        <fullName evidence="4">RnhA operon protein</fullName>
    </submittedName>
</protein>
<sequence length="197" mass="21922">MTAETSPDAESDDTDAEPPLPDDVVDEAERLTRLARNAVDDAEAVACRERRAALLADHEYTSRLRSEDHGETLVLHPEAWVRDGNVDATLVEDVSRAVEVPLDGVGDPGEWEDVEAHNRAVAERVTEEHGEVHGATAEAFADFMGNHYARPVEQATESMVREFRAEYFVRNAWPTDAQREVVAESVELTVETARDER</sequence>
<gene>
    <name evidence="4" type="ORF">N0B31_01380</name>
</gene>
<evidence type="ECO:0000313" key="5">
    <source>
        <dbReference type="Proteomes" id="UP001057580"/>
    </source>
</evidence>
<evidence type="ECO:0000259" key="2">
    <source>
        <dbReference type="Pfam" id="PF23418"/>
    </source>
</evidence>
<dbReference type="KEGG" id="ssai:N0B31_01380"/>
<dbReference type="Pfam" id="PF23420">
    <property type="entry name" value="DUF7108_C"/>
    <property type="match status" value="1"/>
</dbReference>
<dbReference type="InterPro" id="IPR056494">
    <property type="entry name" value="DUF7108_C"/>
</dbReference>
<dbReference type="Pfam" id="PF23418">
    <property type="entry name" value="DUF7108"/>
    <property type="match status" value="1"/>
</dbReference>
<name>A0A9E7R3H4_9EURY</name>
<dbReference type="RefSeq" id="WP_260593988.1">
    <property type="nucleotide sequence ID" value="NZ_CP104003.1"/>
</dbReference>
<feature type="domain" description="DUF7108" evidence="2">
    <location>
        <begin position="20"/>
        <end position="104"/>
    </location>
</feature>
<evidence type="ECO:0000313" key="4">
    <source>
        <dbReference type="EMBL" id="UWM54942.1"/>
    </source>
</evidence>
<evidence type="ECO:0000256" key="1">
    <source>
        <dbReference type="SAM" id="MobiDB-lite"/>
    </source>
</evidence>
<dbReference type="EMBL" id="CP104003">
    <property type="protein sequence ID" value="UWM54942.1"/>
    <property type="molecule type" value="Genomic_DNA"/>
</dbReference>
<keyword evidence="5" id="KW-1185">Reference proteome</keyword>
<feature type="compositionally biased region" description="Acidic residues" evidence="1">
    <location>
        <begin position="7"/>
        <end position="16"/>
    </location>
</feature>
<accession>A0A9E7R3H4</accession>
<reference evidence="4" key="1">
    <citation type="submission" date="2022-09" db="EMBL/GenBank/DDBJ databases">
        <title>Diverse halophilic archaea isolated from saline environments.</title>
        <authorList>
            <person name="Cui H.-L."/>
        </authorList>
    </citation>
    <scope>NUCLEOTIDE SEQUENCE</scope>
    <source>
        <strain evidence="4">ZS-35-S2</strain>
    </source>
</reference>
<dbReference type="GeneID" id="74941032"/>
<evidence type="ECO:0000259" key="3">
    <source>
        <dbReference type="Pfam" id="PF23420"/>
    </source>
</evidence>
<feature type="region of interest" description="Disordered" evidence="1">
    <location>
        <begin position="1"/>
        <end position="24"/>
    </location>
</feature>
<dbReference type="InterPro" id="IPR055532">
    <property type="entry name" value="DUF7108_N"/>
</dbReference>
<dbReference type="Proteomes" id="UP001057580">
    <property type="component" value="Chromosome"/>
</dbReference>
<organism evidence="4 5">
    <name type="scientific">Salinirubellus salinus</name>
    <dbReference type="NCBI Taxonomy" id="1364945"/>
    <lineage>
        <taxon>Archaea</taxon>
        <taxon>Methanobacteriati</taxon>
        <taxon>Methanobacteriota</taxon>
        <taxon>Stenosarchaea group</taxon>
        <taxon>Halobacteria</taxon>
        <taxon>Halobacteriales</taxon>
        <taxon>Natronomonadaceae</taxon>
        <taxon>Salinirubellus</taxon>
    </lineage>
</organism>
<dbReference type="AlphaFoldDB" id="A0A9E7R3H4"/>
<feature type="domain" description="DUF7108" evidence="3">
    <location>
        <begin position="110"/>
        <end position="195"/>
    </location>
</feature>
<proteinExistence type="predicted"/>